<gene>
    <name evidence="8" type="ORF">MCOS_LOCUS2173</name>
</gene>
<evidence type="ECO:0000259" key="6">
    <source>
        <dbReference type="Pfam" id="PF03177"/>
    </source>
</evidence>
<comment type="subcellular location">
    <subcellularLocation>
        <location evidence="1">Nucleus</location>
    </subcellularLocation>
</comment>
<dbReference type="PANTHER" id="PTHR10350">
    <property type="entry name" value="NUCLEAR PORE COMPLEX PROTEIN NUP155"/>
    <property type="match status" value="1"/>
</dbReference>
<dbReference type="PANTHER" id="PTHR10350:SF6">
    <property type="entry name" value="NUCLEAR PORE COMPLEX PROTEIN NUP155"/>
    <property type="match status" value="1"/>
</dbReference>
<feature type="compositionally biased region" description="Polar residues" evidence="5">
    <location>
        <begin position="487"/>
        <end position="508"/>
    </location>
</feature>
<dbReference type="GO" id="GO:0044611">
    <property type="term" value="C:nuclear pore inner ring"/>
    <property type="evidence" value="ECO:0007669"/>
    <property type="project" value="TreeGrafter"/>
</dbReference>
<feature type="compositionally biased region" description="Low complexity" evidence="5">
    <location>
        <begin position="529"/>
        <end position="539"/>
    </location>
</feature>
<evidence type="ECO:0000256" key="3">
    <source>
        <dbReference type="ARBA" id="ARBA00022448"/>
    </source>
</evidence>
<dbReference type="EMBL" id="UXSR01000332">
    <property type="protein sequence ID" value="VDD76170.1"/>
    <property type="molecule type" value="Genomic_DNA"/>
</dbReference>
<dbReference type="Pfam" id="PF08801">
    <property type="entry name" value="Nucleoporin_N"/>
    <property type="match status" value="1"/>
</dbReference>
<dbReference type="GO" id="GO:0006405">
    <property type="term" value="P:RNA export from nucleus"/>
    <property type="evidence" value="ECO:0007669"/>
    <property type="project" value="TreeGrafter"/>
</dbReference>
<dbReference type="InterPro" id="IPR042538">
    <property type="entry name" value="Nucleoporin_Nup155_C_3"/>
</dbReference>
<evidence type="ECO:0000313" key="9">
    <source>
        <dbReference type="Proteomes" id="UP000267029"/>
    </source>
</evidence>
<sequence>MTLSLNDPAREWLNKLINKDGQFRDLSSKIAFSRDDFASVSGVLDTDYAFPRINVGGQLEFEKTTPIPPELFERLGRVKQCCRMGVFPQCRKAWLTVDSEFFTWNFEDGEDLAFYDGCQDVIISVCLFRPKLGILPAAIEYLLVLATPGSLVVLGVTYDFTISQDGYCSSGLLNVLPTPLYWLSTNNNYVTCIEGTSNGRLFMGNREGNLLEFTYGPIPSLDNNLSDLNLSPSDNCSLVNHTASSLNFILPTILTSGFRPSGAITQISVDSRRGLLWTLTENSHLAVYQYDVAGVKATTNYLTKLASLTGSDVSSRASSVVKSIDRSNFSKIISICALSEDGGPIHMLAVTATGIRIYFTNNLRIVHVRLPPRNTSVANFGEPSVASHQNSPPHMFALGDVNFKVCLMKRSFTHLLYWLVVETRGTVIFASSIPQASTDPSTQQADTLTLSVASPDPFPWSPCLSETITTSLCVESPWTMTMIPSEGPSSTSQPGNPDVYSSVSSASFNKKGIELPHESGLPQSDPHHPAATASPASGSVRPPTPKGSPPVMLTQHLDPHYRRLLVITAHGIVHLRLPTPLQRLRDFFATSAISASSSVENIDGGFLSAYLHQFGPDESICAAISIAAAEQANSEMVEQAERTVIYFATEAARFWQPPVISHVTAVPATPTSPSDLHFHAITQQDATADTFLVLGASLFLSRVARTVWRAPMLVVADLVPSGVGTGGQSTSVSGGLKSLFYTLVTTVIAKASAGGGSAKDSMVVTSRLSSDDIGWILHQLRYLRTLLESSHQKASVASHSLAHRVVTHDSPISPLTRLLQDICALLSAFIEFVGLWQIVSQHNVPAISSHLSEEHRNDLLNLPVEAFVCWMPRTAAVPTPASAAAAPLPLHHTHSPPPPTTTDIRSALIAALFEHYLSGESQTGSVDALCSRLRSVCPNLFGNEDALCARAEELLVRAAAIPMELVDQRETLIAEAVELLQSAGPALNLGLAAARLGGTVGAWHSAVALCLSFAQLRDPMGVALACLRDSRQPESTTMGKTTQSEVQIVESRYDAYRHLLECLNRLLAISNIPASSSRIPQGEQDVSQQYRQYQCIGPNPTCETARQTLLSILNFIVKSEDVLAHFEVIGWLLSNGLIEQVVSLDSPHLEAYLQSRLRQFPNDISLRKLLWRQLESRGARLEAAQVLEHLATSPATGSERERLTLEDRLDYLARAVITVKALPQSLLADSADYLADLQDRLDMAELQQQLCVELTATSSASSDPAVEEAFAELTQGPLLPASELFNSYADPFDLHESKLMLLHFAGEADSDLVEAIWTALLHRILLSANAPASSLISGSPASQRRRLSAAHRKTARGLELAVSGCLNRLYVRLALVANSPVNSAHHAIVVGTPVTVDYSFFPLTVIISTLERYGIQQALPTNWVPNIFTDAKIPSSPEVVEAYNVILCKKDPFWVREAVRSRLMEVICFFVSNFIDTANRLPPRQRQVIDIPYPSNCFRQLQASRMLDHLTTHLVELHAEPKTGGGDLGLCGSQGQHQPHAVLAETLRGLRRRLDRVVATCQ</sequence>
<feature type="domain" description="Nucleoporin Nup133/Nup155-like N-terminal" evidence="7">
    <location>
        <begin position="62"/>
        <end position="391"/>
    </location>
</feature>
<evidence type="ECO:0000313" key="8">
    <source>
        <dbReference type="EMBL" id="VDD76170.1"/>
    </source>
</evidence>
<organism evidence="8 9">
    <name type="scientific">Mesocestoides corti</name>
    <name type="common">Flatworm</name>
    <dbReference type="NCBI Taxonomy" id="53468"/>
    <lineage>
        <taxon>Eukaryota</taxon>
        <taxon>Metazoa</taxon>
        <taxon>Spiralia</taxon>
        <taxon>Lophotrochozoa</taxon>
        <taxon>Platyhelminthes</taxon>
        <taxon>Cestoda</taxon>
        <taxon>Eucestoda</taxon>
        <taxon>Cyclophyllidea</taxon>
        <taxon>Mesocestoididae</taxon>
        <taxon>Mesocestoides</taxon>
    </lineage>
</organism>
<dbReference type="GO" id="GO:0000972">
    <property type="term" value="P:transcription-dependent tethering of RNA polymerase II gene DNA at nuclear periphery"/>
    <property type="evidence" value="ECO:0007669"/>
    <property type="project" value="TreeGrafter"/>
</dbReference>
<keyword evidence="3" id="KW-0813">Transport</keyword>
<dbReference type="InterPro" id="IPR007187">
    <property type="entry name" value="Nucleoporin_Nup133/Nup155_C"/>
</dbReference>
<evidence type="ECO:0000256" key="2">
    <source>
        <dbReference type="ARBA" id="ARBA00007373"/>
    </source>
</evidence>
<name>A0A158QT59_MESCO</name>
<dbReference type="OrthoDB" id="338970at2759"/>
<dbReference type="Proteomes" id="UP000267029">
    <property type="component" value="Unassembled WGS sequence"/>
</dbReference>
<dbReference type="Gene3D" id="1.20.120.1880">
    <property type="entry name" value="Nucleoporin, helical C-terminal domain"/>
    <property type="match status" value="1"/>
</dbReference>
<dbReference type="GO" id="GO:0017056">
    <property type="term" value="F:structural constituent of nuclear pore"/>
    <property type="evidence" value="ECO:0007669"/>
    <property type="project" value="InterPro"/>
</dbReference>
<dbReference type="Gene3D" id="1.20.58.1780">
    <property type="match status" value="1"/>
</dbReference>
<dbReference type="InterPro" id="IPR014908">
    <property type="entry name" value="Nucleoporin_Nup133/Nup155_N"/>
</dbReference>
<evidence type="ECO:0000256" key="4">
    <source>
        <dbReference type="ARBA" id="ARBA00023242"/>
    </source>
</evidence>
<dbReference type="STRING" id="53468.A0A158QT59"/>
<dbReference type="InterPro" id="IPR004870">
    <property type="entry name" value="Nucleoporin_Nup155"/>
</dbReference>
<dbReference type="Gene3D" id="1.25.40.440">
    <property type="entry name" value="Nucleoporin, helical domain, central subdomain"/>
    <property type="match status" value="1"/>
</dbReference>
<dbReference type="InterPro" id="IPR042537">
    <property type="entry name" value="Nucleoporin_Nup155_C_2"/>
</dbReference>
<feature type="domain" description="Nucleoporin Nup133/Nup155-like C-terminal" evidence="6">
    <location>
        <begin position="901"/>
        <end position="1487"/>
    </location>
</feature>
<dbReference type="GO" id="GO:0006606">
    <property type="term" value="P:protein import into nucleus"/>
    <property type="evidence" value="ECO:0007669"/>
    <property type="project" value="TreeGrafter"/>
</dbReference>
<evidence type="ECO:0000256" key="1">
    <source>
        <dbReference type="ARBA" id="ARBA00004123"/>
    </source>
</evidence>
<evidence type="ECO:0000256" key="5">
    <source>
        <dbReference type="SAM" id="MobiDB-lite"/>
    </source>
</evidence>
<comment type="similarity">
    <text evidence="2">Belongs to the non-repetitive/WGA-negative nucleoporin family.</text>
</comment>
<dbReference type="GO" id="GO:0036228">
    <property type="term" value="P:protein localization to nuclear inner membrane"/>
    <property type="evidence" value="ECO:0007669"/>
    <property type="project" value="TreeGrafter"/>
</dbReference>
<accession>A0A158QT59</accession>
<reference evidence="8 9" key="1">
    <citation type="submission" date="2018-10" db="EMBL/GenBank/DDBJ databases">
        <authorList>
            <consortium name="Pathogen Informatics"/>
        </authorList>
    </citation>
    <scope>NUCLEOTIDE SEQUENCE [LARGE SCALE GENOMIC DNA]</scope>
</reference>
<evidence type="ECO:0000259" key="7">
    <source>
        <dbReference type="Pfam" id="PF08801"/>
    </source>
</evidence>
<keyword evidence="4" id="KW-0539">Nucleus</keyword>
<dbReference type="InterPro" id="IPR042533">
    <property type="entry name" value="Nucleoporin_Nup155_C_1"/>
</dbReference>
<dbReference type="Gene3D" id="1.25.40.450">
    <property type="entry name" value="Nucleoporin, helical domain, N-terminal subdomain"/>
    <property type="match status" value="1"/>
</dbReference>
<feature type="region of interest" description="Disordered" evidence="5">
    <location>
        <begin position="483"/>
        <end position="554"/>
    </location>
</feature>
<proteinExistence type="inferred from homology"/>
<keyword evidence="9" id="KW-1185">Reference proteome</keyword>
<protein>
    <submittedName>
        <fullName evidence="8">Uncharacterized protein</fullName>
    </submittedName>
</protein>
<dbReference type="Pfam" id="PF03177">
    <property type="entry name" value="Nucleoporin_C"/>
    <property type="match status" value="1"/>
</dbReference>